<keyword evidence="2" id="KW-1185">Reference proteome</keyword>
<comment type="caution">
    <text evidence="1">The sequence shown here is derived from an EMBL/GenBank/DDBJ whole genome shotgun (WGS) entry which is preliminary data.</text>
</comment>
<dbReference type="EMBL" id="JBHSJG010000024">
    <property type="protein sequence ID" value="MFC4987409.1"/>
    <property type="molecule type" value="Genomic_DNA"/>
</dbReference>
<evidence type="ECO:0000313" key="1">
    <source>
        <dbReference type="EMBL" id="MFC4987409.1"/>
    </source>
</evidence>
<accession>A0ABD5QCU5</accession>
<dbReference type="RefSeq" id="WP_224829721.1">
    <property type="nucleotide sequence ID" value="NZ_JAIVEF010000025.1"/>
</dbReference>
<organism evidence="1 2">
    <name type="scientific">Saliphagus infecundisoli</name>
    <dbReference type="NCBI Taxonomy" id="1849069"/>
    <lineage>
        <taxon>Archaea</taxon>
        <taxon>Methanobacteriati</taxon>
        <taxon>Methanobacteriota</taxon>
        <taxon>Stenosarchaea group</taxon>
        <taxon>Halobacteria</taxon>
        <taxon>Halobacteriales</taxon>
        <taxon>Natrialbaceae</taxon>
        <taxon>Saliphagus</taxon>
    </lineage>
</organism>
<protein>
    <submittedName>
        <fullName evidence="1">Uncharacterized protein</fullName>
    </submittedName>
</protein>
<dbReference type="Proteomes" id="UP001595925">
    <property type="component" value="Unassembled WGS sequence"/>
</dbReference>
<dbReference type="AlphaFoldDB" id="A0ABD5QCU5"/>
<evidence type="ECO:0000313" key="2">
    <source>
        <dbReference type="Proteomes" id="UP001595925"/>
    </source>
</evidence>
<sequence>MTEIEIDEYGDYGQFAEDWKDDDVATQQVWQLLGQLEDDELLVQLPEWLAEQKVGFVDGATPTAFIGRITRDTDDAIQFSDAAAVPPLLKLAHRIHQLEEGIENAGDDDSRREWLEDRLADNREPFEQREGVVGLAEEWLPKSQIERAVRRT</sequence>
<gene>
    <name evidence="1" type="ORF">ACFPFO_06465</name>
</gene>
<name>A0ABD5QCU5_9EURY</name>
<proteinExistence type="predicted"/>
<reference evidence="1 2" key="1">
    <citation type="journal article" date="2019" name="Int. J. Syst. Evol. Microbiol.">
        <title>The Global Catalogue of Microorganisms (GCM) 10K type strain sequencing project: providing services to taxonomists for standard genome sequencing and annotation.</title>
        <authorList>
            <consortium name="The Broad Institute Genomics Platform"/>
            <consortium name="The Broad Institute Genome Sequencing Center for Infectious Disease"/>
            <person name="Wu L."/>
            <person name="Ma J."/>
        </authorList>
    </citation>
    <scope>NUCLEOTIDE SEQUENCE [LARGE SCALE GENOMIC DNA]</scope>
    <source>
        <strain evidence="1 2">CGMCC 1.15824</strain>
    </source>
</reference>